<dbReference type="Pfam" id="PF12002">
    <property type="entry name" value="MgsA_C"/>
    <property type="match status" value="1"/>
</dbReference>
<organism evidence="6 7">
    <name type="scientific">Streptococcus parasanguinis (strain ATCC 15912 / DSM 6778 / CIP 104372 / LMG 14537)</name>
    <dbReference type="NCBI Taxonomy" id="760570"/>
    <lineage>
        <taxon>Bacteria</taxon>
        <taxon>Bacillati</taxon>
        <taxon>Bacillota</taxon>
        <taxon>Bacilli</taxon>
        <taxon>Lactobacillales</taxon>
        <taxon>Streptococcaceae</taxon>
        <taxon>Streptococcus</taxon>
    </lineage>
</organism>
<proteinExistence type="inferred from homology"/>
<dbReference type="SUPFAM" id="SSF48019">
    <property type="entry name" value="post-AAA+ oligomerization domain-like"/>
    <property type="match status" value="1"/>
</dbReference>
<dbReference type="Proteomes" id="UP000001502">
    <property type="component" value="Chromosome"/>
</dbReference>
<dbReference type="Pfam" id="PF16193">
    <property type="entry name" value="AAA_assoc_2"/>
    <property type="match status" value="1"/>
</dbReference>
<dbReference type="InterPro" id="IPR003959">
    <property type="entry name" value="ATPase_AAA_core"/>
</dbReference>
<dbReference type="GO" id="GO:0008047">
    <property type="term" value="F:enzyme activator activity"/>
    <property type="evidence" value="ECO:0007669"/>
    <property type="project" value="TreeGrafter"/>
</dbReference>
<evidence type="ECO:0000256" key="3">
    <source>
        <dbReference type="ARBA" id="ARBA00022741"/>
    </source>
</evidence>
<dbReference type="InterPro" id="IPR027417">
    <property type="entry name" value="P-loop_NTPase"/>
</dbReference>
<accession>F8DH25</accession>
<dbReference type="GO" id="GO:0000731">
    <property type="term" value="P:DNA synthesis involved in DNA repair"/>
    <property type="evidence" value="ECO:0007669"/>
    <property type="project" value="TreeGrafter"/>
</dbReference>
<evidence type="ECO:0000313" key="7">
    <source>
        <dbReference type="Proteomes" id="UP000001502"/>
    </source>
</evidence>
<dbReference type="InterPro" id="IPR032423">
    <property type="entry name" value="AAA_assoc_2"/>
</dbReference>
<dbReference type="FunFam" id="1.20.272.10:FF:000001">
    <property type="entry name" value="Putative AAA family ATPase"/>
    <property type="match status" value="1"/>
</dbReference>
<dbReference type="InterPro" id="IPR008921">
    <property type="entry name" value="DNA_pol3_clamp-load_cplx_C"/>
</dbReference>
<dbReference type="SUPFAM" id="SSF52540">
    <property type="entry name" value="P-loop containing nucleoside triphosphate hydrolases"/>
    <property type="match status" value="1"/>
</dbReference>
<keyword evidence="4" id="KW-0067">ATP-binding</keyword>
<evidence type="ECO:0000256" key="2">
    <source>
        <dbReference type="ARBA" id="ARBA00020776"/>
    </source>
</evidence>
<sequence length="434" mass="48121">MKGDKARKEKEMPDNLALRMRPRTIDQVIGQQHLVGEGKIIRRMVEANRLSSMILYGPPGIGKTSIASAIAGTTKYAFRTFNATVDSKKRLQEIAEEAKFSGGLVLLLDEIHRLDKTKQDFLLPLLESGLVIMIGATTENPFFSVTPAIRSRVQIFELEPLTTEEVKQALKTALDDPERGFDFPVVLDEDALDFIATSTNGDLRSAFNSLDLAVLSTSENAEGIRHITLEIMENSLQRSYITMDKDGDGHYDVLSALQKSIRGSDVDASLHYAARLIEAGDLPSLARRLTVIAYEDIGLANPDAQIHTVTALQAAERIGFPEARILIANIVIDLALSPKSNSAYVAMDKALADLRSSGNLPIPRHLRDGHYAGSKELGNAQNYKYPHNYPSNWVNQDYLPDKLKHASYFIPNENGKYERALGATKEKIDQFKKK</sequence>
<dbReference type="AlphaFoldDB" id="F8DH25"/>
<dbReference type="FunFam" id="1.10.8.60:FF:000029">
    <property type="entry name" value="Replication-associated recombination protein A"/>
    <property type="match status" value="1"/>
</dbReference>
<dbReference type="CDD" id="cd00009">
    <property type="entry name" value="AAA"/>
    <property type="match status" value="1"/>
</dbReference>
<dbReference type="Gene3D" id="1.20.272.10">
    <property type="match status" value="1"/>
</dbReference>
<evidence type="ECO:0000256" key="1">
    <source>
        <dbReference type="ARBA" id="ARBA00008959"/>
    </source>
</evidence>
<feature type="domain" description="AAA+ ATPase" evidence="5">
    <location>
        <begin position="49"/>
        <end position="161"/>
    </location>
</feature>
<dbReference type="PANTHER" id="PTHR13779">
    <property type="entry name" value="WERNER HELICASE-INTERACTING PROTEIN 1 FAMILY MEMBER"/>
    <property type="match status" value="1"/>
</dbReference>
<reference evidence="7" key="1">
    <citation type="submission" date="2011-06" db="EMBL/GenBank/DDBJ databases">
        <title>Complete sequence of Streptococcus parasanguinis strain ATCC 15912.</title>
        <authorList>
            <person name="Muzny D."/>
            <person name="Qin X."/>
            <person name="Buhay C."/>
            <person name="Dugan-Rocha S."/>
            <person name="Ding Y."/>
            <person name="Chen G."/>
            <person name="Hawes A."/>
            <person name="Holder M."/>
            <person name="Jhangiani S."/>
            <person name="Johnson A."/>
            <person name="Khan Z."/>
            <person name="Li Z."/>
            <person name="Liu W."/>
            <person name="Liu X."/>
            <person name="Perez L."/>
            <person name="Shen H."/>
            <person name="Wang Q."/>
            <person name="Watt J."/>
            <person name="Xi L."/>
            <person name="Xin Y."/>
            <person name="Zhou J."/>
            <person name="Deng J."/>
            <person name="Jiang H."/>
            <person name="Liu Y."/>
            <person name="Qu J."/>
            <person name="Song X.-Z."/>
            <person name="Zhang L."/>
            <person name="Villasana D."/>
            <person name="Johnson A."/>
            <person name="Liu J."/>
            <person name="Liyanage D."/>
            <person name="Lorensuhewa L."/>
            <person name="Robinson T."/>
            <person name="Song A."/>
            <person name="Song B.-B."/>
            <person name="Dinh H."/>
            <person name="Thornton R."/>
            <person name="Coyle M."/>
            <person name="Francisco L."/>
            <person name="Jackson L."/>
            <person name="Javaid M."/>
            <person name="Korchina V."/>
            <person name="Kovar C."/>
            <person name="Mata R."/>
            <person name="Mathew T."/>
            <person name="Ngo R."/>
            <person name="Nguyen L."/>
            <person name="Nguyen N."/>
            <person name="Okwuonu G."/>
            <person name="Ongeri F."/>
            <person name="Pham C."/>
            <person name="Simmons D."/>
            <person name="Wilczek-Boney K."/>
            <person name="Hale W."/>
            <person name="Jakkamsetti A."/>
            <person name="Pham P."/>
            <person name="Ruth R."/>
            <person name="San Lucas F."/>
            <person name="Warren J."/>
            <person name="Zhang J."/>
            <person name="Zhao Z."/>
            <person name="Zhou C."/>
            <person name="Zhu D."/>
            <person name="Lee S."/>
            <person name="Bess C."/>
            <person name="Blankenburg K."/>
            <person name="Forbes L."/>
            <person name="Fu Q."/>
            <person name="Gubbala S."/>
            <person name="Hirani K."/>
            <person name="Jayaseelan J.C."/>
            <person name="Lara F."/>
            <person name="Munidasa M."/>
            <person name="Palculict T."/>
            <person name="Patil S."/>
            <person name="Pu L.-L."/>
            <person name="Saada N."/>
            <person name="Tang L."/>
            <person name="Weissenberger G."/>
            <person name="Zhu Y."/>
            <person name="Hemphill L."/>
            <person name="Shang Y."/>
            <person name="Youmans B."/>
            <person name="Ayvaz T."/>
            <person name="Ross M."/>
            <person name="Santibanez J."/>
            <person name="Aqrawi P."/>
            <person name="Gross S."/>
            <person name="Joshi V."/>
            <person name="Fowler G."/>
            <person name="Nazareth L."/>
            <person name="Reid J."/>
            <person name="Worley K."/>
            <person name="Petrosino J."/>
            <person name="Highlander S."/>
            <person name="Gibbs R."/>
        </authorList>
    </citation>
    <scope>NUCLEOTIDE SEQUENCE [LARGE SCALE GENOMIC DNA]</scope>
    <source>
        <strain evidence="7">ATCC 15912 / DSM 6778 / CIP 104372 / LMG 14537</strain>
    </source>
</reference>
<dbReference type="Gene3D" id="1.10.3710.10">
    <property type="entry name" value="DNA polymerase III clamp loader subunits, C-terminal domain"/>
    <property type="match status" value="1"/>
</dbReference>
<dbReference type="InterPro" id="IPR021886">
    <property type="entry name" value="MgsA_C"/>
</dbReference>
<name>F8DH25_STREP</name>
<dbReference type="PANTHER" id="PTHR13779:SF7">
    <property type="entry name" value="ATPASE WRNIP1"/>
    <property type="match status" value="1"/>
</dbReference>
<evidence type="ECO:0000313" key="6">
    <source>
        <dbReference type="EMBL" id="AEH56721.1"/>
    </source>
</evidence>
<evidence type="ECO:0000256" key="4">
    <source>
        <dbReference type="ARBA" id="ARBA00022840"/>
    </source>
</evidence>
<dbReference type="KEGG" id="scp:HMPREF0833_11690"/>
<dbReference type="GO" id="GO:0003677">
    <property type="term" value="F:DNA binding"/>
    <property type="evidence" value="ECO:0007669"/>
    <property type="project" value="InterPro"/>
</dbReference>
<dbReference type="FunFam" id="3.40.50.300:FF:000766">
    <property type="entry name" value="Recombination factor protein RarA"/>
    <property type="match status" value="1"/>
</dbReference>
<protein>
    <recommendedName>
        <fullName evidence="2">Replication-associated recombination protein A</fullName>
    </recommendedName>
</protein>
<comment type="similarity">
    <text evidence="1">Belongs to the AAA ATPase family. RarA/MGS1/WRNIP1 subfamily.</text>
</comment>
<keyword evidence="3" id="KW-0547">Nucleotide-binding</keyword>
<dbReference type="FunFam" id="1.10.3710.10:FF:000003">
    <property type="entry name" value="ATPase, AAA family protein"/>
    <property type="match status" value="1"/>
</dbReference>
<dbReference type="InterPro" id="IPR051314">
    <property type="entry name" value="AAA_ATPase_RarA/MGS1/WRNIP1"/>
</dbReference>
<dbReference type="GO" id="GO:0016887">
    <property type="term" value="F:ATP hydrolysis activity"/>
    <property type="evidence" value="ECO:0007669"/>
    <property type="project" value="InterPro"/>
</dbReference>
<dbReference type="HOGENOM" id="CLU_017985_1_2_9"/>
<dbReference type="SMART" id="SM00382">
    <property type="entry name" value="AAA"/>
    <property type="match status" value="1"/>
</dbReference>
<dbReference type="GO" id="GO:0005524">
    <property type="term" value="F:ATP binding"/>
    <property type="evidence" value="ECO:0007669"/>
    <property type="project" value="UniProtKB-KW"/>
</dbReference>
<dbReference type="InterPro" id="IPR003593">
    <property type="entry name" value="AAA+_ATPase"/>
</dbReference>
<evidence type="ECO:0000259" key="5">
    <source>
        <dbReference type="SMART" id="SM00382"/>
    </source>
</evidence>
<dbReference type="EMBL" id="CP002843">
    <property type="protein sequence ID" value="AEH56721.1"/>
    <property type="molecule type" value="Genomic_DNA"/>
</dbReference>
<gene>
    <name evidence="6" type="ordered locus">HMPREF0833_11690</name>
</gene>
<dbReference type="GO" id="GO:0006261">
    <property type="term" value="P:DNA-templated DNA replication"/>
    <property type="evidence" value="ECO:0007669"/>
    <property type="project" value="TreeGrafter"/>
</dbReference>
<dbReference type="Pfam" id="PF00004">
    <property type="entry name" value="AAA"/>
    <property type="match status" value="1"/>
</dbReference>
<dbReference type="GO" id="GO:0017116">
    <property type="term" value="F:single-stranded DNA helicase activity"/>
    <property type="evidence" value="ECO:0007669"/>
    <property type="project" value="TreeGrafter"/>
</dbReference>
<dbReference type="Gene3D" id="3.40.50.300">
    <property type="entry name" value="P-loop containing nucleotide triphosphate hydrolases"/>
    <property type="match status" value="1"/>
</dbReference>
<dbReference type="Gene3D" id="1.10.8.60">
    <property type="match status" value="1"/>
</dbReference>
<dbReference type="CDD" id="cd18139">
    <property type="entry name" value="HLD_clamp_RarA"/>
    <property type="match status" value="1"/>
</dbReference>